<protein>
    <submittedName>
        <fullName evidence="1">Uncharacterized protein</fullName>
    </submittedName>
</protein>
<organism evidence="1 2">
    <name type="scientific">Meloidogyne enterolobii</name>
    <name type="common">Root-knot nematode worm</name>
    <name type="synonym">Meloidogyne mayaguensis</name>
    <dbReference type="NCBI Taxonomy" id="390850"/>
    <lineage>
        <taxon>Eukaryota</taxon>
        <taxon>Metazoa</taxon>
        <taxon>Ecdysozoa</taxon>
        <taxon>Nematoda</taxon>
        <taxon>Chromadorea</taxon>
        <taxon>Rhabditida</taxon>
        <taxon>Tylenchina</taxon>
        <taxon>Tylenchomorpha</taxon>
        <taxon>Tylenchoidea</taxon>
        <taxon>Meloidogynidae</taxon>
        <taxon>Meloidogyninae</taxon>
        <taxon>Meloidogyne</taxon>
    </lineage>
</organism>
<comment type="caution">
    <text evidence="1">The sequence shown here is derived from an EMBL/GenBank/DDBJ whole genome shotgun (WGS) entry which is preliminary data.</text>
</comment>
<name>A0ACB0ZM77_MELEN</name>
<reference evidence="1" key="1">
    <citation type="submission" date="2023-11" db="EMBL/GenBank/DDBJ databases">
        <authorList>
            <person name="Poullet M."/>
        </authorList>
    </citation>
    <scope>NUCLEOTIDE SEQUENCE</scope>
    <source>
        <strain evidence="1">E1834</strain>
    </source>
</reference>
<dbReference type="EMBL" id="CAVMJV010000040">
    <property type="protein sequence ID" value="CAK5079993.1"/>
    <property type="molecule type" value="Genomic_DNA"/>
</dbReference>
<dbReference type="Proteomes" id="UP001497535">
    <property type="component" value="Unassembled WGS sequence"/>
</dbReference>
<evidence type="ECO:0000313" key="1">
    <source>
        <dbReference type="EMBL" id="CAK5079993.1"/>
    </source>
</evidence>
<accession>A0ACB0ZM77</accession>
<evidence type="ECO:0000313" key="2">
    <source>
        <dbReference type="Proteomes" id="UP001497535"/>
    </source>
</evidence>
<keyword evidence="2" id="KW-1185">Reference proteome</keyword>
<gene>
    <name evidence="1" type="ORF">MENTE1834_LOCUS27142</name>
</gene>
<sequence>MPMCFGWSLERPSPESLIKLKNREASNLNKNKIYEEKKEKKTKKNKIEENEEINNNLKINENKGVKIIMEMDENKKEDDEMINLKEIDECLNISPLNTLIEENSKFTKLTEYDNGKLGIYIKFIKKLVNLFF</sequence>
<proteinExistence type="predicted"/>